<keyword evidence="3" id="KW-1185">Reference proteome</keyword>
<reference evidence="2" key="1">
    <citation type="submission" date="2014-07" db="EMBL/GenBank/DDBJ databases">
        <title>A new betasatellite associated with Papaya leaf curl disease of papaya in China.</title>
        <authorList>
            <person name="Shen W.T."/>
            <person name="Tuo D.C."/>
            <person name="Yang Y."/>
            <person name="Zhou P."/>
        </authorList>
    </citation>
    <scope>NUCLEOTIDE SEQUENCE [LARGE SCALE GENOMIC DNA]</scope>
    <source>
        <strain evidence="2">China:Hainan:2014</strain>
    </source>
</reference>
<dbReference type="InterPro" id="IPR018583">
    <property type="entry name" value="CLCuD_DNA-betaC1"/>
</dbReference>
<feature type="domain" description="Cotton leaf-curl disease DNA-betaC1" evidence="1">
    <location>
        <begin position="2"/>
        <end position="116"/>
    </location>
</feature>
<dbReference type="KEGG" id="vg:37618911"/>
<protein>
    <submittedName>
        <fullName evidence="2">Beta C1 protein</fullName>
    </submittedName>
</protein>
<dbReference type="EMBL" id="KJ642219">
    <property type="protein sequence ID" value="AID50185.1"/>
    <property type="molecule type" value="Genomic_DNA"/>
</dbReference>
<name>A0A068ELX1_9VIRU</name>
<dbReference type="RefSeq" id="YP_009507809.1">
    <property type="nucleotide sequence ID" value="NC_038679.1"/>
</dbReference>
<dbReference type="Pfam" id="PF09593">
    <property type="entry name" value="Pathogen_betaC1"/>
    <property type="match status" value="1"/>
</dbReference>
<evidence type="ECO:0000313" key="2">
    <source>
        <dbReference type="EMBL" id="AID50185.1"/>
    </source>
</evidence>
<organism evidence="2 3">
    <name type="scientific">Papaya leaf curl China betasatellite [China:Hainan:2014]</name>
    <dbReference type="NCBI Taxonomy" id="1507984"/>
    <lineage>
        <taxon>Viruses</taxon>
        <taxon>Viruses incertae sedis</taxon>
        <taxon>Tolecusatellitidae</taxon>
        <taxon>Betasatellite</taxon>
        <taxon>Betasatellite caricachinaense</taxon>
        <taxon>Papaya leaf curl China betasatellite</taxon>
    </lineage>
</organism>
<sequence>MTIRYTNNKGLRFKIDVTLQGPKFVMVNIIMFSTRAPALIRKKFSIPYGHDGIIIPFDFNELETGIEAMIDTLYKDATYEQFRTEEMVEMIDILMMHDARVVGINLDVAYDVSNTTSA</sequence>
<proteinExistence type="predicted"/>
<evidence type="ECO:0000313" key="3">
    <source>
        <dbReference type="Proteomes" id="UP000232863"/>
    </source>
</evidence>
<evidence type="ECO:0000259" key="1">
    <source>
        <dbReference type="Pfam" id="PF09593"/>
    </source>
</evidence>
<dbReference type="GeneID" id="37618911"/>
<dbReference type="OrthoDB" id="17520at10239"/>
<accession>A0A068ELX1</accession>
<dbReference type="Proteomes" id="UP000232863">
    <property type="component" value="Segment"/>
</dbReference>